<keyword evidence="8" id="KW-1185">Reference proteome</keyword>
<dbReference type="InterPro" id="IPR008271">
    <property type="entry name" value="Ser/Thr_kinase_AS"/>
</dbReference>
<dbReference type="InterPro" id="IPR050235">
    <property type="entry name" value="CK1_Ser-Thr_kinase"/>
</dbReference>
<dbReference type="GO" id="GO:0005524">
    <property type="term" value="F:ATP binding"/>
    <property type="evidence" value="ECO:0007669"/>
    <property type="project" value="UniProtKB-UniRule"/>
</dbReference>
<evidence type="ECO:0000256" key="2">
    <source>
        <dbReference type="ARBA" id="ARBA00022741"/>
    </source>
</evidence>
<dbReference type="Proteomes" id="UP000265703">
    <property type="component" value="Unassembled WGS sequence"/>
</dbReference>
<dbReference type="Pfam" id="PF00069">
    <property type="entry name" value="Pkinase"/>
    <property type="match status" value="1"/>
</dbReference>
<dbReference type="SMART" id="SM00220">
    <property type="entry name" value="S_TKc"/>
    <property type="match status" value="1"/>
</dbReference>
<gene>
    <name evidence="7" type="ORF">C1645_699345</name>
</gene>
<dbReference type="Gene3D" id="3.30.200.20">
    <property type="entry name" value="Phosphorylase Kinase, domain 1"/>
    <property type="match status" value="1"/>
</dbReference>
<proteinExistence type="inferred from homology"/>
<dbReference type="PROSITE" id="PS50011">
    <property type="entry name" value="PROTEIN_KINASE_DOM"/>
    <property type="match status" value="1"/>
</dbReference>
<dbReference type="CDD" id="cd14016">
    <property type="entry name" value="STKc_CK1"/>
    <property type="match status" value="1"/>
</dbReference>
<feature type="domain" description="Protein kinase" evidence="6">
    <location>
        <begin position="10"/>
        <end position="306"/>
    </location>
</feature>
<comment type="similarity">
    <text evidence="5">Belongs to the protein kinase superfamily.</text>
</comment>
<dbReference type="EMBL" id="QKYT01000555">
    <property type="protein sequence ID" value="RIA83620.1"/>
    <property type="molecule type" value="Genomic_DNA"/>
</dbReference>
<keyword evidence="7" id="KW-0418">Kinase</keyword>
<keyword evidence="3 4" id="KW-0067">ATP-binding</keyword>
<evidence type="ECO:0000256" key="1">
    <source>
        <dbReference type="ARBA" id="ARBA00012513"/>
    </source>
</evidence>
<keyword evidence="5" id="KW-0723">Serine/threonine-protein kinase</keyword>
<dbReference type="STRING" id="658196.A0A397SBF1"/>
<organism evidence="7 8">
    <name type="scientific">Glomus cerebriforme</name>
    <dbReference type="NCBI Taxonomy" id="658196"/>
    <lineage>
        <taxon>Eukaryota</taxon>
        <taxon>Fungi</taxon>
        <taxon>Fungi incertae sedis</taxon>
        <taxon>Mucoromycota</taxon>
        <taxon>Glomeromycotina</taxon>
        <taxon>Glomeromycetes</taxon>
        <taxon>Glomerales</taxon>
        <taxon>Glomeraceae</taxon>
        <taxon>Glomus</taxon>
    </lineage>
</organism>
<evidence type="ECO:0000259" key="6">
    <source>
        <dbReference type="PROSITE" id="PS50011"/>
    </source>
</evidence>
<dbReference type="InterPro" id="IPR017441">
    <property type="entry name" value="Protein_kinase_ATP_BS"/>
</dbReference>
<evidence type="ECO:0000313" key="8">
    <source>
        <dbReference type="Proteomes" id="UP000265703"/>
    </source>
</evidence>
<reference evidence="7 8" key="1">
    <citation type="submission" date="2018-06" db="EMBL/GenBank/DDBJ databases">
        <title>Comparative genomics reveals the genomic features of Rhizophagus irregularis, R. cerebriforme, R. diaphanum and Gigaspora rosea, and their symbiotic lifestyle signature.</title>
        <authorList>
            <person name="Morin E."/>
            <person name="San Clemente H."/>
            <person name="Chen E.C.H."/>
            <person name="De La Providencia I."/>
            <person name="Hainaut M."/>
            <person name="Kuo A."/>
            <person name="Kohler A."/>
            <person name="Murat C."/>
            <person name="Tang N."/>
            <person name="Roy S."/>
            <person name="Loubradou J."/>
            <person name="Henrissat B."/>
            <person name="Grigoriev I.V."/>
            <person name="Corradi N."/>
            <person name="Roux C."/>
            <person name="Martin F.M."/>
        </authorList>
    </citation>
    <scope>NUCLEOTIDE SEQUENCE [LARGE SCALE GENOMIC DNA]</scope>
    <source>
        <strain evidence="7 8">DAOM 227022</strain>
    </source>
</reference>
<dbReference type="InterPro" id="IPR000719">
    <property type="entry name" value="Prot_kinase_dom"/>
</dbReference>
<evidence type="ECO:0000256" key="3">
    <source>
        <dbReference type="ARBA" id="ARBA00022840"/>
    </source>
</evidence>
<evidence type="ECO:0000313" key="7">
    <source>
        <dbReference type="EMBL" id="RIA83620.1"/>
    </source>
</evidence>
<dbReference type="PROSITE" id="PS00107">
    <property type="entry name" value="PROTEIN_KINASE_ATP"/>
    <property type="match status" value="1"/>
</dbReference>
<evidence type="ECO:0000256" key="5">
    <source>
        <dbReference type="RuleBase" id="RU000304"/>
    </source>
</evidence>
<sequence length="309" mass="35714">MGKVTVGGHWLVEEKIGEGSFGEVFRAVHVKTKEKCAIKRELINEEHPQLPQEAEFLRMLEGPRFIPKVHWFGQEKLYNALVMDLLGPNMRLVRQAYDKLPVAFVSDIAIQMVTILEHVHNKGIVYRDVKPDNFLLEQDFEIPIKELEKWDSDDPPKPLEDYHPLLDRSHKISLVDYGLSTFYIDKRTGRHVPKKQPPTKYKTGTARYAAIGVHNGLPHARRDDLESLGYVILEMLRGTLPWAGVTARNAIEGWAKMLRMKANIPLEELFEGVPRGFMDFLQYTRNLDFDQEPNYNYARNLLASYVFNL</sequence>
<keyword evidence="2 4" id="KW-0547">Nucleotide-binding</keyword>
<dbReference type="OrthoDB" id="5979581at2759"/>
<evidence type="ECO:0000256" key="4">
    <source>
        <dbReference type="PROSITE-ProRule" id="PRU10141"/>
    </source>
</evidence>
<dbReference type="PANTHER" id="PTHR11909">
    <property type="entry name" value="CASEIN KINASE-RELATED"/>
    <property type="match status" value="1"/>
</dbReference>
<name>A0A397SBF1_9GLOM</name>
<dbReference type="Gene3D" id="1.10.510.10">
    <property type="entry name" value="Transferase(Phosphotransferase) domain 1"/>
    <property type="match status" value="1"/>
</dbReference>
<dbReference type="SUPFAM" id="SSF56112">
    <property type="entry name" value="Protein kinase-like (PK-like)"/>
    <property type="match status" value="1"/>
</dbReference>
<protein>
    <recommendedName>
        <fullName evidence="1">non-specific serine/threonine protein kinase</fullName>
        <ecNumber evidence="1">2.7.11.1</ecNumber>
    </recommendedName>
</protein>
<dbReference type="EC" id="2.7.11.1" evidence="1"/>
<comment type="caution">
    <text evidence="7">The sequence shown here is derived from an EMBL/GenBank/DDBJ whole genome shotgun (WGS) entry which is preliminary data.</text>
</comment>
<keyword evidence="7" id="KW-0808">Transferase</keyword>
<dbReference type="AlphaFoldDB" id="A0A397SBF1"/>
<dbReference type="GO" id="GO:0004674">
    <property type="term" value="F:protein serine/threonine kinase activity"/>
    <property type="evidence" value="ECO:0007669"/>
    <property type="project" value="UniProtKB-KW"/>
</dbReference>
<accession>A0A397SBF1</accession>
<feature type="binding site" evidence="4">
    <location>
        <position position="39"/>
    </location>
    <ligand>
        <name>ATP</name>
        <dbReference type="ChEBI" id="CHEBI:30616"/>
    </ligand>
</feature>
<dbReference type="PROSITE" id="PS00108">
    <property type="entry name" value="PROTEIN_KINASE_ST"/>
    <property type="match status" value="1"/>
</dbReference>
<dbReference type="InterPro" id="IPR011009">
    <property type="entry name" value="Kinase-like_dom_sf"/>
</dbReference>